<name>A0A814KRP8_9BILA</name>
<sequence>MSVRVRARDIGIPFKGTPGAWNSITDVRGVEVGHRTLIDEGSDEQSTRKKSIRTGVTVVLPRGKNISGNLEEQQIFGAWYSLNGNGEMTGTTWLEESGFLAPIIAITNTHSVGIVRDTAIQWIARQSTDSVLSEGEYISLSLPVVTETWDGFLNDINGYHVKQEHLFDAIETASSGYVDEGNVGGGTGMITHDFKGGIGTSSRKHGEYTVGVLVQSNYGKRNQLTIAGVPIGEEMSNELLPVDGKRATKPQEQGSIIVIVATDAPFLPHQLKRLVRRVPLGIGLVGGRGGNGSGDIFIAFSTANQQVMGKKTGLLNLEMLPNEEMDPFFEAVTQATEEAILNAMIAAKTMEGLYGNKIYAIPHERIREILKKYNRLQDS</sequence>
<dbReference type="SUPFAM" id="SSF56266">
    <property type="entry name" value="DmpA/ArgJ-like"/>
    <property type="match status" value="1"/>
</dbReference>
<gene>
    <name evidence="2" type="ORF">ZHD862_LOCUS15242</name>
</gene>
<evidence type="ECO:0008006" key="4">
    <source>
        <dbReference type="Google" id="ProtNLM"/>
    </source>
</evidence>
<dbReference type="PANTHER" id="PTHR36512:SF3">
    <property type="entry name" value="BLR5678 PROTEIN"/>
    <property type="match status" value="1"/>
</dbReference>
<reference evidence="2" key="1">
    <citation type="submission" date="2021-02" db="EMBL/GenBank/DDBJ databases">
        <authorList>
            <person name="Nowell W R."/>
        </authorList>
    </citation>
    <scope>NUCLEOTIDE SEQUENCE</scope>
</reference>
<proteinExistence type="inferred from homology"/>
<dbReference type="Proteomes" id="UP000663864">
    <property type="component" value="Unassembled WGS sequence"/>
</dbReference>
<accession>A0A814KRP8</accession>
<dbReference type="Gene3D" id="3.60.70.12">
    <property type="entry name" value="L-amino peptidase D-ALA esterase/amidase"/>
    <property type="match status" value="1"/>
</dbReference>
<protein>
    <recommendedName>
        <fullName evidence="4">Aminopeptidase</fullName>
    </recommendedName>
</protein>
<comment type="similarity">
    <text evidence="1">Belongs to the peptidase S58 family.</text>
</comment>
<dbReference type="AlphaFoldDB" id="A0A814KRP8"/>
<dbReference type="PANTHER" id="PTHR36512">
    <property type="entry name" value="D-AMINOPEPTIDASE"/>
    <property type="match status" value="1"/>
</dbReference>
<comment type="caution">
    <text evidence="2">The sequence shown here is derived from an EMBL/GenBank/DDBJ whole genome shotgun (WGS) entry which is preliminary data.</text>
</comment>
<dbReference type="EMBL" id="CAJNOT010000683">
    <property type="protein sequence ID" value="CAF1054662.1"/>
    <property type="molecule type" value="Genomic_DNA"/>
</dbReference>
<dbReference type="CDD" id="cd02253">
    <property type="entry name" value="DmpA"/>
    <property type="match status" value="1"/>
</dbReference>
<organism evidence="2 3">
    <name type="scientific">Rotaria sordida</name>
    <dbReference type="NCBI Taxonomy" id="392033"/>
    <lineage>
        <taxon>Eukaryota</taxon>
        <taxon>Metazoa</taxon>
        <taxon>Spiralia</taxon>
        <taxon>Gnathifera</taxon>
        <taxon>Rotifera</taxon>
        <taxon>Eurotatoria</taxon>
        <taxon>Bdelloidea</taxon>
        <taxon>Philodinida</taxon>
        <taxon>Philodinidae</taxon>
        <taxon>Rotaria</taxon>
    </lineage>
</organism>
<evidence type="ECO:0000313" key="2">
    <source>
        <dbReference type="EMBL" id="CAF1054662.1"/>
    </source>
</evidence>
<dbReference type="Pfam" id="PF03576">
    <property type="entry name" value="Peptidase_S58"/>
    <property type="match status" value="1"/>
</dbReference>
<evidence type="ECO:0000313" key="3">
    <source>
        <dbReference type="Proteomes" id="UP000663864"/>
    </source>
</evidence>
<dbReference type="InterPro" id="IPR016117">
    <property type="entry name" value="ArgJ-like_dom_sf"/>
</dbReference>
<dbReference type="GO" id="GO:0004177">
    <property type="term" value="F:aminopeptidase activity"/>
    <property type="evidence" value="ECO:0007669"/>
    <property type="project" value="TreeGrafter"/>
</dbReference>
<evidence type="ECO:0000256" key="1">
    <source>
        <dbReference type="ARBA" id="ARBA00007068"/>
    </source>
</evidence>
<dbReference type="InterPro" id="IPR005321">
    <property type="entry name" value="Peptidase_S58_DmpA"/>
</dbReference>